<dbReference type="KEGG" id="cik:H0194_06860"/>
<proteinExistence type="predicted"/>
<dbReference type="Pfam" id="PF11209">
    <property type="entry name" value="LmeA"/>
    <property type="match status" value="1"/>
</dbReference>
<keyword evidence="1" id="KW-1133">Transmembrane helix</keyword>
<feature type="transmembrane region" description="Helical" evidence="1">
    <location>
        <begin position="12"/>
        <end position="34"/>
    </location>
</feature>
<reference evidence="2 3" key="1">
    <citation type="submission" date="2020-07" db="EMBL/GenBank/DDBJ databases">
        <title>Complete genome and description of Corynebacterium incognita strain Marseille-Q3630 sp. nov.</title>
        <authorList>
            <person name="Boxberger M."/>
        </authorList>
    </citation>
    <scope>NUCLEOTIDE SEQUENCE [LARGE SCALE GENOMIC DNA]</scope>
    <source>
        <strain evidence="2 3">Marseille-Q3630</strain>
    </source>
</reference>
<dbReference type="InterPro" id="IPR021373">
    <property type="entry name" value="DUF2993"/>
</dbReference>
<gene>
    <name evidence="2" type="ORF">H0194_06860</name>
</gene>
<dbReference type="RefSeq" id="WP_185175200.1">
    <property type="nucleotide sequence ID" value="NZ_CP059404.1"/>
</dbReference>
<dbReference type="EMBL" id="CP059404">
    <property type="protein sequence ID" value="QNE88810.1"/>
    <property type="molecule type" value="Genomic_DNA"/>
</dbReference>
<dbReference type="Proteomes" id="UP000515743">
    <property type="component" value="Chromosome"/>
</dbReference>
<sequence>MAVKTRSAASTAWKIVVGVLVALLILVLLVEFGLRWFLSKQMVDQFHAQAQEQGVTAPADPEVSFGSVPLVVGLAQGELNEMTMKTPSTLQINGTEIKGQPESEILMEGMTVSKDPVARRLVATTNVPDDFLLATVQAGITQESGMEALGNNVITDIHAAGATSTLDVQFAGGLATLSLLPSMVDGALQFEAAKAEIFGFELPEQATAAITESLTKGMKDQFVTGNMKIQEFTVNDGSLRITMVGNDVKLSEAGQVA</sequence>
<name>A0A7G7CMJ4_9CORY</name>
<evidence type="ECO:0000313" key="3">
    <source>
        <dbReference type="Proteomes" id="UP000515743"/>
    </source>
</evidence>
<protein>
    <submittedName>
        <fullName evidence="2">DUF2993 domain-containing protein</fullName>
    </submittedName>
</protein>
<dbReference type="AlphaFoldDB" id="A0A7G7CMJ4"/>
<keyword evidence="1" id="KW-0812">Transmembrane</keyword>
<keyword evidence="1" id="KW-0472">Membrane</keyword>
<organism evidence="2 3">
    <name type="scientific">Corynebacterium incognita</name>
    <dbReference type="NCBI Taxonomy" id="2754725"/>
    <lineage>
        <taxon>Bacteria</taxon>
        <taxon>Bacillati</taxon>
        <taxon>Actinomycetota</taxon>
        <taxon>Actinomycetes</taxon>
        <taxon>Mycobacteriales</taxon>
        <taxon>Corynebacteriaceae</taxon>
        <taxon>Corynebacterium</taxon>
    </lineage>
</organism>
<keyword evidence="3" id="KW-1185">Reference proteome</keyword>
<evidence type="ECO:0000256" key="1">
    <source>
        <dbReference type="SAM" id="Phobius"/>
    </source>
</evidence>
<accession>A0A7G7CMJ4</accession>
<evidence type="ECO:0000313" key="2">
    <source>
        <dbReference type="EMBL" id="QNE88810.1"/>
    </source>
</evidence>